<evidence type="ECO:0000256" key="4">
    <source>
        <dbReference type="ARBA" id="ARBA00022694"/>
    </source>
</evidence>
<sequence length="715" mass="80533">MSAPTLPDSWLQQRLSGRFHRQLVLISGSETWTMAQAEQIRQQFSGRSLWVGHQPDKTGVDCAAYRHYLGREYDLLIYNAFSGIRANALMALSGTVIQNGLMLLLCPERKSWPAFTDPQWTKRFSYGFDLSSMQSRFINWLLEQADSDKQVITLTEKGGTGEMAAITCPLPRLRGPYITEDQQQAVEAVIKVATGHRNRPLILTADRGRGKSSALGIAAASLINLEKKHILITAPAIEQTEQCFIHAAKNIESAQRHPYQLTAKAGGSIRFQPVDQIIRENTGADLLMVDEAAAIPAPLLKTLAESYSRIVFSSTVHGYEGCGRGFELRFKPVLQTLRPQARYLHIDQPVRWQQGDCLENFWFKVMLMDSAKTVPAAAPINTDKLVFMQLQPDKLIKQPQLLHQLFELLINAHYQTSPDDLVRLLDAPQSRLFVLKTEDKIFAAILADEEGGDRLSHLDADIALGKRRVQGHLLAQNLSHWLNNSTLAGLRYLRIVRIAVAPDFWQQGLGSHCLAELSQYAKAHNFDIVGSSFGATGQLMRFWQKNDFVPCRLGLKQDMASGEHSIIVLQGLTEQGRHTLSAIRSEFQREFLALLPGPFQHIESELVRRVILSFPAIEAPLMSDNHKLKRFAEGYGTVDSIFVALQQLCLWWCQQSDTDDITETDTDALIRYTLQYQSQQQICDAMEINGRKAFTKLLRQLVCALIFDDKIIKLE</sequence>
<name>A0A0U3AY08_9ALTE</name>
<accession>A0A0U3AY08</accession>
<dbReference type="Gene3D" id="3.40.50.11040">
    <property type="match status" value="1"/>
</dbReference>
<dbReference type="GO" id="GO:1904812">
    <property type="term" value="P:rRNA acetylation involved in maturation of SSU-rRNA"/>
    <property type="evidence" value="ECO:0007669"/>
    <property type="project" value="TreeGrafter"/>
</dbReference>
<dbReference type="Proteomes" id="UP000068447">
    <property type="component" value="Chromosome"/>
</dbReference>
<dbReference type="GO" id="GO:0000049">
    <property type="term" value="F:tRNA binding"/>
    <property type="evidence" value="ECO:0007669"/>
    <property type="project" value="UniProtKB-UniRule"/>
</dbReference>
<dbReference type="InterPro" id="IPR000182">
    <property type="entry name" value="GNAT_dom"/>
</dbReference>
<evidence type="ECO:0000256" key="3">
    <source>
        <dbReference type="ARBA" id="ARBA00022679"/>
    </source>
</evidence>
<dbReference type="Gene3D" id="3.40.630.30">
    <property type="match status" value="1"/>
</dbReference>
<dbReference type="Pfam" id="PF05127">
    <property type="entry name" value="NAT10_TcmA_helicase"/>
    <property type="match status" value="1"/>
</dbReference>
<evidence type="ECO:0000256" key="2">
    <source>
        <dbReference type="ARBA" id="ARBA00022555"/>
    </source>
</evidence>
<dbReference type="GO" id="GO:0005737">
    <property type="term" value="C:cytoplasm"/>
    <property type="evidence" value="ECO:0007669"/>
    <property type="project" value="UniProtKB-SubCell"/>
</dbReference>
<dbReference type="Pfam" id="PF08351">
    <property type="entry name" value="TmcA_N"/>
    <property type="match status" value="1"/>
</dbReference>
<keyword evidence="12" id="KW-1185">Reference proteome</keyword>
<comment type="subcellular location">
    <subcellularLocation>
        <location evidence="9">Cytoplasm</location>
    </subcellularLocation>
</comment>
<protein>
    <recommendedName>
        <fullName evidence="9">tRNA(Met) cytidine acetyltransferase TmcA</fullName>
        <ecNumber evidence="9">2.3.1.193</ecNumber>
    </recommendedName>
</protein>
<comment type="function">
    <text evidence="9">Catalyzes the formation of N(4)-acetylcytidine (ac(4)C) at the wobble position of tRNA(Met), by using acetyl-CoA as an acetyl donor and ATP (or GTP).</text>
</comment>
<keyword evidence="2 9" id="KW-0820">tRNA-binding</keyword>
<comment type="similarity">
    <text evidence="9">Belongs to the TmcA family.</text>
</comment>
<evidence type="ECO:0000256" key="8">
    <source>
        <dbReference type="ARBA" id="ARBA00023315"/>
    </source>
</evidence>
<dbReference type="GO" id="GO:0005524">
    <property type="term" value="F:ATP binding"/>
    <property type="evidence" value="ECO:0007669"/>
    <property type="project" value="UniProtKB-UniRule"/>
</dbReference>
<keyword evidence="8 9" id="KW-0012">Acyltransferase</keyword>
<dbReference type="InterPro" id="IPR027417">
    <property type="entry name" value="P-loop_NTPase"/>
</dbReference>
<feature type="binding site" evidence="9">
    <location>
        <position position="182"/>
    </location>
    <ligand>
        <name>ATP</name>
        <dbReference type="ChEBI" id="CHEBI:30616"/>
    </ligand>
</feature>
<dbReference type="STRING" id="1526571.AT746_05985"/>
<dbReference type="InterPro" id="IPR016181">
    <property type="entry name" value="Acyl_CoA_acyltransferase"/>
</dbReference>
<dbReference type="SUPFAM" id="SSF52540">
    <property type="entry name" value="P-loop containing nucleoside triphosphate hydrolases"/>
    <property type="match status" value="1"/>
</dbReference>
<dbReference type="GO" id="GO:1990883">
    <property type="term" value="F:18S rRNA cytidine N-acetyltransferase activity"/>
    <property type="evidence" value="ECO:0007669"/>
    <property type="project" value="TreeGrafter"/>
</dbReference>
<dbReference type="GO" id="GO:0051392">
    <property type="term" value="F:tRNA cytidine N4-acetyltransferase activity"/>
    <property type="evidence" value="ECO:0007669"/>
    <property type="project" value="UniProtKB-UniRule"/>
</dbReference>
<keyword evidence="1 9" id="KW-0963">Cytoplasm</keyword>
<dbReference type="InterPro" id="IPR038321">
    <property type="entry name" value="TmcA_C_sf"/>
</dbReference>
<dbReference type="PANTHER" id="PTHR10925:SF5">
    <property type="entry name" value="RNA CYTIDINE ACETYLTRANSFERASE"/>
    <property type="match status" value="1"/>
</dbReference>
<dbReference type="GO" id="GO:0002101">
    <property type="term" value="P:tRNA wobble cytosine modification"/>
    <property type="evidence" value="ECO:0007669"/>
    <property type="project" value="UniProtKB-UniRule"/>
</dbReference>
<keyword evidence="7 9" id="KW-0694">RNA-binding</keyword>
<keyword evidence="3 9" id="KW-0808">Transferase</keyword>
<dbReference type="AlphaFoldDB" id="A0A0U3AY08"/>
<evidence type="ECO:0000256" key="7">
    <source>
        <dbReference type="ARBA" id="ARBA00022884"/>
    </source>
</evidence>
<evidence type="ECO:0000256" key="5">
    <source>
        <dbReference type="ARBA" id="ARBA00022741"/>
    </source>
</evidence>
<feature type="domain" description="N-acetyltransferase" evidence="10">
    <location>
        <begin position="385"/>
        <end position="573"/>
    </location>
</feature>
<dbReference type="InterPro" id="IPR013562">
    <property type="entry name" value="TmcA/NAT10_N"/>
</dbReference>
<keyword evidence="4 9" id="KW-0819">tRNA processing</keyword>
<dbReference type="Gene3D" id="3.40.50.300">
    <property type="entry name" value="P-loop containing nucleotide triphosphate hydrolases"/>
    <property type="match status" value="1"/>
</dbReference>
<dbReference type="RefSeq" id="WP_062477810.1">
    <property type="nucleotide sequence ID" value="NZ_CP013650.1"/>
</dbReference>
<dbReference type="InterPro" id="IPR032672">
    <property type="entry name" value="TmcA/NAT10/Kre33"/>
</dbReference>
<dbReference type="KEGG" id="lal:AT746_05985"/>
<evidence type="ECO:0000313" key="12">
    <source>
        <dbReference type="Proteomes" id="UP000068447"/>
    </source>
</evidence>
<dbReference type="Gene3D" id="1.20.120.890">
    <property type="entry name" value="tRNA(Met) cytidine acetyltransferase, tail domain"/>
    <property type="match status" value="1"/>
</dbReference>
<dbReference type="EMBL" id="CP013650">
    <property type="protein sequence ID" value="ALS97864.1"/>
    <property type="molecule type" value="Genomic_DNA"/>
</dbReference>
<dbReference type="GO" id="GO:0051391">
    <property type="term" value="P:tRNA acetylation"/>
    <property type="evidence" value="ECO:0007669"/>
    <property type="project" value="UniProtKB-UniRule"/>
</dbReference>
<keyword evidence="5 9" id="KW-0547">Nucleotide-binding</keyword>
<dbReference type="CDD" id="cd04301">
    <property type="entry name" value="NAT_SF"/>
    <property type="match status" value="1"/>
</dbReference>
<evidence type="ECO:0000313" key="11">
    <source>
        <dbReference type="EMBL" id="ALS97864.1"/>
    </source>
</evidence>
<dbReference type="Pfam" id="PF13718">
    <property type="entry name" value="GNAT_acetyltr_2"/>
    <property type="match status" value="1"/>
</dbReference>
<dbReference type="PANTHER" id="PTHR10925">
    <property type="entry name" value="N-ACETYLTRANSFERASE 10"/>
    <property type="match status" value="1"/>
</dbReference>
<evidence type="ECO:0000259" key="10">
    <source>
        <dbReference type="PROSITE" id="PS51186"/>
    </source>
</evidence>
<dbReference type="OrthoDB" id="5578851at2"/>
<keyword evidence="6 9" id="KW-0067">ATP-binding</keyword>
<gene>
    <name evidence="9" type="primary">tmcA</name>
    <name evidence="11" type="ORF">AT746_05985</name>
</gene>
<dbReference type="InterPro" id="IPR024914">
    <property type="entry name" value="tRNA_acetyltr_TmcA"/>
</dbReference>
<dbReference type="HAMAP" id="MF_01886">
    <property type="entry name" value="tRNA_acetyltr_TmcA"/>
    <property type="match status" value="1"/>
</dbReference>
<dbReference type="InterPro" id="IPR007807">
    <property type="entry name" value="TcmA/NAT10_helicase"/>
</dbReference>
<dbReference type="EC" id="2.3.1.193" evidence="9"/>
<feature type="binding site" evidence="9">
    <location>
        <position position="351"/>
    </location>
    <ligand>
        <name>ATP</name>
        <dbReference type="ChEBI" id="CHEBI:30616"/>
    </ligand>
</feature>
<evidence type="ECO:0000256" key="9">
    <source>
        <dbReference type="HAMAP-Rule" id="MF_01886"/>
    </source>
</evidence>
<evidence type="ECO:0000256" key="1">
    <source>
        <dbReference type="ARBA" id="ARBA00022490"/>
    </source>
</evidence>
<comment type="caution">
    <text evidence="9">Lacks conserved residue(s) required for the propagation of feature annotation.</text>
</comment>
<dbReference type="PROSITE" id="PS51186">
    <property type="entry name" value="GNAT"/>
    <property type="match status" value="1"/>
</dbReference>
<organism evidence="11 12">
    <name type="scientific">Lacimicrobium alkaliphilum</name>
    <dbReference type="NCBI Taxonomy" id="1526571"/>
    <lineage>
        <taxon>Bacteria</taxon>
        <taxon>Pseudomonadati</taxon>
        <taxon>Pseudomonadota</taxon>
        <taxon>Gammaproteobacteria</taxon>
        <taxon>Alteromonadales</taxon>
        <taxon>Alteromonadaceae</taxon>
        <taxon>Lacimicrobium</taxon>
    </lineage>
</organism>
<reference evidence="11 12" key="1">
    <citation type="submission" date="2015-12" db="EMBL/GenBank/DDBJ databases">
        <title>Complete genome of Lacimicrobium alkaliphilum KCTC 32984.</title>
        <authorList>
            <person name="Kim S.-G."/>
            <person name="Lee Y.-J."/>
        </authorList>
    </citation>
    <scope>NUCLEOTIDE SEQUENCE [LARGE SCALE GENOMIC DNA]</scope>
    <source>
        <strain evidence="11 12">YelD216</strain>
    </source>
</reference>
<feature type="binding site" evidence="9">
    <location>
        <begin position="498"/>
        <end position="500"/>
    </location>
    <ligand>
        <name>acetyl-CoA</name>
        <dbReference type="ChEBI" id="CHEBI:57288"/>
    </ligand>
</feature>
<evidence type="ECO:0000256" key="6">
    <source>
        <dbReference type="ARBA" id="ARBA00022840"/>
    </source>
</evidence>
<proteinExistence type="inferred from homology"/>
<dbReference type="SUPFAM" id="SSF55729">
    <property type="entry name" value="Acyl-CoA N-acyltransferases (Nat)"/>
    <property type="match status" value="1"/>
</dbReference>
<comment type="catalytic activity">
    <reaction evidence="9">
        <text>cytidine(34) in elongator tRNA(Met) + acetyl-CoA + ATP + H2O = N(4)-acetylcytidine(34) in elongator tRNA(Met) + ADP + phosphate + CoA + H(+)</text>
        <dbReference type="Rhea" id="RHEA:43788"/>
        <dbReference type="Rhea" id="RHEA-COMP:10693"/>
        <dbReference type="Rhea" id="RHEA-COMP:10694"/>
        <dbReference type="ChEBI" id="CHEBI:15377"/>
        <dbReference type="ChEBI" id="CHEBI:15378"/>
        <dbReference type="ChEBI" id="CHEBI:30616"/>
        <dbReference type="ChEBI" id="CHEBI:43474"/>
        <dbReference type="ChEBI" id="CHEBI:57287"/>
        <dbReference type="ChEBI" id="CHEBI:57288"/>
        <dbReference type="ChEBI" id="CHEBI:74900"/>
        <dbReference type="ChEBI" id="CHEBI:82748"/>
        <dbReference type="ChEBI" id="CHEBI:456216"/>
        <dbReference type="EC" id="2.3.1.193"/>
    </reaction>
</comment>